<dbReference type="EMBL" id="JAGRRH010000025">
    <property type="protein sequence ID" value="KAG7342568.1"/>
    <property type="molecule type" value="Genomic_DNA"/>
</dbReference>
<accession>A0A9K3KJ49</accession>
<dbReference type="EMBL" id="JAGRRH010000005">
    <property type="protein sequence ID" value="KAG7370426.1"/>
    <property type="molecule type" value="Genomic_DNA"/>
</dbReference>
<dbReference type="OrthoDB" id="40315at2759"/>
<dbReference type="EMBL" id="JAGRRH010000103">
    <property type="protein sequence ID" value="KAG7336887.1"/>
    <property type="molecule type" value="Genomic_DNA"/>
</dbReference>
<evidence type="ECO:0000313" key="3">
    <source>
        <dbReference type="EMBL" id="KAG7342568.1"/>
    </source>
</evidence>
<dbReference type="AlphaFoldDB" id="A0A9K3KJ49"/>
<reference evidence="4" key="2">
    <citation type="submission" date="2021-04" db="EMBL/GenBank/DDBJ databases">
        <authorList>
            <person name="Podell S."/>
        </authorList>
    </citation>
    <scope>NUCLEOTIDE SEQUENCE</scope>
    <source>
        <strain evidence="4">Hildebrandi</strain>
    </source>
</reference>
<gene>
    <name evidence="5" type="ORF">IV203_004003</name>
    <name evidence="3" type="ORF">IV203_007661</name>
    <name evidence="2" type="ORF">IV203_022802</name>
    <name evidence="6" type="ORF">IV203_028172</name>
    <name evidence="4" type="ORF">IV203_032205</name>
    <name evidence="1" type="ORF">IV203_033485</name>
</gene>
<dbReference type="EMBL" id="JAGRRH010000016">
    <property type="protein sequence ID" value="KAG7354647.1"/>
    <property type="molecule type" value="Genomic_DNA"/>
</dbReference>
<name>A0A9K3KJ49_9STRA</name>
<keyword evidence="7" id="KW-1185">Reference proteome</keyword>
<evidence type="ECO:0000313" key="5">
    <source>
        <dbReference type="EMBL" id="KAG7354647.1"/>
    </source>
</evidence>
<dbReference type="Proteomes" id="UP000693970">
    <property type="component" value="Unassembled WGS sequence"/>
</dbReference>
<organism evidence="4 7">
    <name type="scientific">Nitzschia inconspicua</name>
    <dbReference type="NCBI Taxonomy" id="303405"/>
    <lineage>
        <taxon>Eukaryota</taxon>
        <taxon>Sar</taxon>
        <taxon>Stramenopiles</taxon>
        <taxon>Ochrophyta</taxon>
        <taxon>Bacillariophyta</taxon>
        <taxon>Bacillariophyceae</taxon>
        <taxon>Bacillariophycidae</taxon>
        <taxon>Bacillariales</taxon>
        <taxon>Bacillariaceae</taxon>
        <taxon>Nitzschia</taxon>
    </lineage>
</organism>
<evidence type="ECO:0000313" key="1">
    <source>
        <dbReference type="EMBL" id="KAG7336887.1"/>
    </source>
</evidence>
<reference evidence="4" key="1">
    <citation type="journal article" date="2021" name="Sci. Rep.">
        <title>Diploid genomic architecture of Nitzschia inconspicua, an elite biomass production diatom.</title>
        <authorList>
            <person name="Oliver A."/>
            <person name="Podell S."/>
            <person name="Pinowska A."/>
            <person name="Traller J.C."/>
            <person name="Smith S.R."/>
            <person name="McClure R."/>
            <person name="Beliaev A."/>
            <person name="Bohutskyi P."/>
            <person name="Hill E.A."/>
            <person name="Rabines A."/>
            <person name="Zheng H."/>
            <person name="Allen L.Z."/>
            <person name="Kuo A."/>
            <person name="Grigoriev I.V."/>
            <person name="Allen A.E."/>
            <person name="Hazlebeck D."/>
            <person name="Allen E.E."/>
        </authorList>
    </citation>
    <scope>NUCLEOTIDE SEQUENCE</scope>
    <source>
        <strain evidence="4">Hildebrandi</strain>
    </source>
</reference>
<evidence type="ECO:0000313" key="2">
    <source>
        <dbReference type="EMBL" id="KAG7337038.1"/>
    </source>
</evidence>
<sequence length="147" mass="17077">MSHTASTSVWMGFTYRQGQSRELVLIVDERPIDDIFPFDYDIFGEDKQEILGFRNWIGNIGVLMDRPKLIVQNAHDSFGVKKFKSRALKRHETFNGMTKRFGCLDGRFRHGSQKFATCFEAVCVLCQYQIEQELPLFDVLIEAIMDE</sequence>
<dbReference type="EMBL" id="JAGRRH010000022">
    <property type="protein sequence ID" value="KAG7344674.1"/>
    <property type="molecule type" value="Genomic_DNA"/>
</dbReference>
<dbReference type="EMBL" id="JAGRRH010000097">
    <property type="protein sequence ID" value="KAG7337038.1"/>
    <property type="molecule type" value="Genomic_DNA"/>
</dbReference>
<evidence type="ECO:0000313" key="4">
    <source>
        <dbReference type="EMBL" id="KAG7344674.1"/>
    </source>
</evidence>
<protein>
    <submittedName>
        <fullName evidence="4">Uncharacterized protein</fullName>
    </submittedName>
</protein>
<evidence type="ECO:0000313" key="7">
    <source>
        <dbReference type="Proteomes" id="UP000693970"/>
    </source>
</evidence>
<evidence type="ECO:0000313" key="6">
    <source>
        <dbReference type="EMBL" id="KAG7370426.1"/>
    </source>
</evidence>
<proteinExistence type="predicted"/>
<comment type="caution">
    <text evidence="4">The sequence shown here is derived from an EMBL/GenBank/DDBJ whole genome shotgun (WGS) entry which is preliminary data.</text>
</comment>